<dbReference type="InterPro" id="IPR049023">
    <property type="entry name" value="AMG1_II"/>
</dbReference>
<dbReference type="PIRSF" id="PIRSF016408">
    <property type="entry name" value="PAGM"/>
    <property type="match status" value="1"/>
</dbReference>
<dbReference type="RefSeq" id="XP_007949430.1">
    <property type="nucleotide sequence ID" value="XM_007951239.2"/>
</dbReference>
<dbReference type="FunFam" id="3.40.120.10:FF:000013">
    <property type="entry name" value="Phosphoacetylglucosamine mutase"/>
    <property type="match status" value="1"/>
</dbReference>
<comment type="similarity">
    <text evidence="3 13">Belongs to the phosphohexose mutase family.</text>
</comment>
<dbReference type="InterPro" id="IPR005844">
    <property type="entry name" value="A-D-PHexomutase_a/b/a-I"/>
</dbReference>
<dbReference type="Pfam" id="PF00408">
    <property type="entry name" value="PGM_PMM_IV"/>
    <property type="match status" value="1"/>
</dbReference>
<dbReference type="CTD" id="5238"/>
<dbReference type="InterPro" id="IPR016055">
    <property type="entry name" value="A-D-PHexomutase_a/b/a-I/II/III"/>
</dbReference>
<dbReference type="InterPro" id="IPR016066">
    <property type="entry name" value="A-D-PHexomutase_CS"/>
</dbReference>
<dbReference type="Proteomes" id="UP000694850">
    <property type="component" value="Unplaced"/>
</dbReference>
<feature type="binding site" evidence="15">
    <location>
        <position position="505"/>
    </location>
    <ligand>
        <name>substrate</name>
    </ligand>
</feature>
<evidence type="ECO:0000256" key="5">
    <source>
        <dbReference type="ARBA" id="ARBA00022553"/>
    </source>
</evidence>
<feature type="binding site" description="via phosphate group" evidence="16">
    <location>
        <position position="64"/>
    </location>
    <ligand>
        <name>Mg(2+)</name>
        <dbReference type="ChEBI" id="CHEBI:18420"/>
    </ligand>
</feature>
<evidence type="ECO:0000256" key="2">
    <source>
        <dbReference type="ARBA" id="ARBA00004865"/>
    </source>
</evidence>
<keyword evidence="8" id="KW-0007">Acetylation</keyword>
<keyword evidence="9 13" id="KW-0413">Isomerase</keyword>
<feature type="coiled-coil region" evidence="17">
    <location>
        <begin position="380"/>
        <end position="411"/>
    </location>
</feature>
<dbReference type="AlphaFoldDB" id="A0A8B7AN50"/>
<evidence type="ECO:0000256" key="7">
    <source>
        <dbReference type="ARBA" id="ARBA00022842"/>
    </source>
</evidence>
<evidence type="ECO:0000256" key="16">
    <source>
        <dbReference type="PIRSR" id="PIRSR016408-3"/>
    </source>
</evidence>
<evidence type="ECO:0000259" key="19">
    <source>
        <dbReference type="Pfam" id="PF02878"/>
    </source>
</evidence>
<name>A0A8B7AN50_ORYAF</name>
<dbReference type="EC" id="5.4.2.3" evidence="4 13"/>
<evidence type="ECO:0000259" key="20">
    <source>
        <dbReference type="Pfam" id="PF21404"/>
    </source>
</evidence>
<dbReference type="Pfam" id="PF21404">
    <property type="entry name" value="AMG1_III"/>
    <property type="match status" value="1"/>
</dbReference>
<feature type="domain" description="Alpha-D-phosphohexomutase alpha/beta/alpha" evidence="19">
    <location>
        <begin position="51"/>
        <end position="90"/>
    </location>
</feature>
<feature type="binding site" evidence="15">
    <location>
        <begin position="370"/>
        <end position="372"/>
    </location>
    <ligand>
        <name>substrate</name>
    </ligand>
</feature>
<evidence type="ECO:0000256" key="9">
    <source>
        <dbReference type="ARBA" id="ARBA00023235"/>
    </source>
</evidence>
<dbReference type="PROSITE" id="PS00710">
    <property type="entry name" value="PGM_PMM"/>
    <property type="match status" value="1"/>
</dbReference>
<dbReference type="InterPro" id="IPR049022">
    <property type="entry name" value="AMG1_III"/>
</dbReference>
<evidence type="ECO:0000256" key="1">
    <source>
        <dbReference type="ARBA" id="ARBA00000558"/>
    </source>
</evidence>
<dbReference type="OrthoDB" id="1928at2759"/>
<gene>
    <name evidence="23" type="primary">PGM3</name>
</gene>
<dbReference type="Pfam" id="PF02878">
    <property type="entry name" value="PGM_PMM_I"/>
    <property type="match status" value="2"/>
</dbReference>
<dbReference type="PANTHER" id="PTHR45955:SF1">
    <property type="entry name" value="PHOSPHOACETYLGLUCOSAMINE MUTASE"/>
    <property type="match status" value="1"/>
</dbReference>
<keyword evidence="17" id="KW-0175">Coiled coil</keyword>
<dbReference type="SUPFAM" id="SSF53738">
    <property type="entry name" value="Phosphoglucomutase, first 3 domains"/>
    <property type="match status" value="4"/>
</dbReference>
<dbReference type="GO" id="GO:0006048">
    <property type="term" value="P:UDP-N-acetylglucosamine biosynthetic process"/>
    <property type="evidence" value="ECO:0007669"/>
    <property type="project" value="UniProtKB-UniRule"/>
</dbReference>
<evidence type="ECO:0000256" key="8">
    <source>
        <dbReference type="ARBA" id="ARBA00022990"/>
    </source>
</evidence>
<keyword evidence="6 13" id="KW-0479">Metal-binding</keyword>
<dbReference type="Pfam" id="PF21405">
    <property type="entry name" value="AMG1_II"/>
    <property type="match status" value="1"/>
</dbReference>
<dbReference type="GO" id="GO:0005975">
    <property type="term" value="P:carbohydrate metabolic process"/>
    <property type="evidence" value="ECO:0007669"/>
    <property type="project" value="InterPro"/>
</dbReference>
<feature type="domain" description="Phosphoacetylglucosamine mutase AMG1" evidence="20">
    <location>
        <begin position="297"/>
        <end position="434"/>
    </location>
</feature>
<evidence type="ECO:0000313" key="23">
    <source>
        <dbReference type="RefSeq" id="XP_007949430.1"/>
    </source>
</evidence>
<evidence type="ECO:0000256" key="6">
    <source>
        <dbReference type="ARBA" id="ARBA00022723"/>
    </source>
</evidence>
<sequence>MDLDAITKYSALHAKPSGLILQYGTAGFRTKAEHLDHVMFRMGLLAVLRSKQTKSTIGVMVTASHNPEEDNGVKLIDPLGEMLAPSWEEHATCLANIEEQDMQRVLIDIGEKEAVNFQQDAFVVIGRDTRPSSEKLSQSVIDGVTVLGGQFHDYGMLTTPQLHYMVYCRNTSDQYGKATIEGYYQKHSKAFVELTKQASCSGDENRTLKIDCANGIGALKLREMEHYFSQSLSVHLFNDGTKGKLNHLCGADFVKSHQKPPEGMEMKSNERCCSFDGDADRIVYYYQDADGHFHLIDGDKIATLISSFLKELLLEVGESLSIGVVQTAYANGNSTRYLEEVMKVPVYCTKTGVKHLHHKAQEFDIGVYFEANGHGTVLFSKFAEMKIRQLAKELEDNKRKAAKMLENIFDLFNQATGDAISDMLVIEAILALKGLTVQQWDALYTDIPNRQLKVKVADRQVISTTDAERQAVTPPGLQEAINGLVKKYRLSRAFVRPSGTEDVVRVYAEADSQESANSLAYEVSLAVFQLAGGIGERPQPRF</sequence>
<keyword evidence="7 13" id="KW-0460">Magnesium</keyword>
<evidence type="ECO:0000256" key="14">
    <source>
        <dbReference type="PIRSR" id="PIRSR016408-1"/>
    </source>
</evidence>
<feature type="domain" description="Alpha-D-phosphohexomutase alpha/beta/alpha" evidence="19">
    <location>
        <begin position="118"/>
        <end position="166"/>
    </location>
</feature>
<dbReference type="GO" id="GO:0004610">
    <property type="term" value="F:phosphoacetylglucosamine mutase activity"/>
    <property type="evidence" value="ECO:0007669"/>
    <property type="project" value="UniProtKB-UniRule"/>
</dbReference>
<evidence type="ECO:0000256" key="12">
    <source>
        <dbReference type="ARBA" id="ARBA00070218"/>
    </source>
</evidence>
<dbReference type="InterPro" id="IPR016657">
    <property type="entry name" value="PAGM"/>
</dbReference>
<dbReference type="UniPathway" id="UPA00113">
    <property type="reaction ID" value="UER00530"/>
</dbReference>
<keyword evidence="22" id="KW-1185">Reference proteome</keyword>
<keyword evidence="5" id="KW-0597">Phosphoprotein</keyword>
<dbReference type="FunFam" id="3.30.310.50:FF:000003">
    <property type="entry name" value="Phosphoacetylglucosamine mutase"/>
    <property type="match status" value="1"/>
</dbReference>
<evidence type="ECO:0000256" key="11">
    <source>
        <dbReference type="ARBA" id="ARBA00060228"/>
    </source>
</evidence>
<evidence type="ECO:0000256" key="17">
    <source>
        <dbReference type="SAM" id="Coils"/>
    </source>
</evidence>
<feature type="binding site" evidence="16">
    <location>
        <position position="280"/>
    </location>
    <ligand>
        <name>Mg(2+)</name>
        <dbReference type="ChEBI" id="CHEBI:18420"/>
    </ligand>
</feature>
<keyword evidence="10" id="KW-0119">Carbohydrate metabolism</keyword>
<evidence type="ECO:0000256" key="10">
    <source>
        <dbReference type="ARBA" id="ARBA00023277"/>
    </source>
</evidence>
<dbReference type="InterPro" id="IPR036900">
    <property type="entry name" value="A-D-PHexomutase_C_sf"/>
</dbReference>
<dbReference type="PANTHER" id="PTHR45955">
    <property type="entry name" value="PHOSPHOACETYLGLUCOSAMINE MUTASE"/>
    <property type="match status" value="1"/>
</dbReference>
<evidence type="ECO:0000256" key="13">
    <source>
        <dbReference type="PIRNR" id="PIRNR016408"/>
    </source>
</evidence>
<dbReference type="GO" id="GO:0000287">
    <property type="term" value="F:magnesium ion binding"/>
    <property type="evidence" value="ECO:0007669"/>
    <property type="project" value="InterPro"/>
</dbReference>
<evidence type="ECO:0000259" key="21">
    <source>
        <dbReference type="Pfam" id="PF21405"/>
    </source>
</evidence>
<evidence type="ECO:0000259" key="18">
    <source>
        <dbReference type="Pfam" id="PF00408"/>
    </source>
</evidence>
<dbReference type="SUPFAM" id="SSF55957">
    <property type="entry name" value="Phosphoglucomutase, C-terminal domain"/>
    <property type="match status" value="1"/>
</dbReference>
<comment type="function">
    <text evidence="11 13">Catalyzes the conversion of GlcNAc-6-P into GlcNAc-1-P during the synthesis of uridine diphosphate/UDP-GlcNAc, a sugar nucleotide critical to multiple glycosylation pathways including protein N- and O-glycosylation.</text>
</comment>
<comment type="pathway">
    <text evidence="2 13">Nucleotide-sugar biosynthesis; UDP-N-acetyl-alpha-D-glucosamine biosynthesis; N-acetyl-alpha-D-glucosamine 1-phosphate from alpha-D-glucosamine 6-phosphate (route I): step 2/2.</text>
</comment>
<dbReference type="GeneID" id="103205841"/>
<protein>
    <recommendedName>
        <fullName evidence="12 13">Phosphoacetylglucosamine mutase</fullName>
        <shortName evidence="13">PAGM</shortName>
        <ecNumber evidence="4 13">5.4.2.3</ecNumber>
    </recommendedName>
    <alternativeName>
        <fullName evidence="13">Acetylglucosamine phosphomutase</fullName>
    </alternativeName>
    <alternativeName>
        <fullName evidence="13">N-acetylglucosamine-phosphate mutase</fullName>
    </alternativeName>
</protein>
<dbReference type="Gene3D" id="3.30.310.50">
    <property type="entry name" value="Alpha-D-phosphohexomutase, C-terminal domain"/>
    <property type="match status" value="1"/>
</dbReference>
<feature type="domain" description="Alpha-D-phosphohexomutase C-terminal" evidence="18">
    <location>
        <begin position="453"/>
        <end position="523"/>
    </location>
</feature>
<feature type="binding site" evidence="16">
    <location>
        <position position="278"/>
    </location>
    <ligand>
        <name>Mg(2+)</name>
        <dbReference type="ChEBI" id="CHEBI:18420"/>
    </ligand>
</feature>
<feature type="binding site" evidence="15">
    <location>
        <begin position="496"/>
        <end position="500"/>
    </location>
    <ligand>
        <name>substrate</name>
    </ligand>
</feature>
<reference evidence="23" key="1">
    <citation type="submission" date="2025-08" db="UniProtKB">
        <authorList>
            <consortium name="RefSeq"/>
        </authorList>
    </citation>
    <scope>IDENTIFICATION</scope>
</reference>
<comment type="cofactor">
    <cofactor evidence="13 16">
        <name>Mg(2+)</name>
        <dbReference type="ChEBI" id="CHEBI:18420"/>
    </cofactor>
    <text evidence="13 16">Binds 1 Mg(2+) ion per subunit.</text>
</comment>
<dbReference type="Gene3D" id="3.40.120.10">
    <property type="entry name" value="Alpha-D-Glucose-1,6-Bisphosphate, subunit A, domain 3"/>
    <property type="match status" value="3"/>
</dbReference>
<feature type="domain" description="Phosphoacetylglucosamine mutase AMG1" evidence="21">
    <location>
        <begin position="178"/>
        <end position="283"/>
    </location>
</feature>
<dbReference type="FunFam" id="3.40.120.10:FF:000019">
    <property type="entry name" value="Phosphoacetylglucosamine mutase"/>
    <property type="match status" value="1"/>
</dbReference>
<dbReference type="InterPro" id="IPR005843">
    <property type="entry name" value="A-D-PHexomutase_C"/>
</dbReference>
<evidence type="ECO:0000256" key="15">
    <source>
        <dbReference type="PIRSR" id="PIRSR016408-2"/>
    </source>
</evidence>
<evidence type="ECO:0000256" key="3">
    <source>
        <dbReference type="ARBA" id="ARBA00010231"/>
    </source>
</evidence>
<evidence type="ECO:0000256" key="4">
    <source>
        <dbReference type="ARBA" id="ARBA00012731"/>
    </source>
</evidence>
<organism evidence="22 23">
    <name type="scientific">Orycteropus afer afer</name>
    <dbReference type="NCBI Taxonomy" id="1230840"/>
    <lineage>
        <taxon>Eukaryota</taxon>
        <taxon>Metazoa</taxon>
        <taxon>Chordata</taxon>
        <taxon>Craniata</taxon>
        <taxon>Vertebrata</taxon>
        <taxon>Euteleostomi</taxon>
        <taxon>Mammalia</taxon>
        <taxon>Eutheria</taxon>
        <taxon>Afrotheria</taxon>
        <taxon>Tubulidentata</taxon>
        <taxon>Orycteropodidae</taxon>
        <taxon>Orycteropus</taxon>
    </lineage>
</organism>
<accession>A0A8B7AN50</accession>
<dbReference type="FunFam" id="3.40.120.10:FF:000015">
    <property type="entry name" value="Phosphoacetylglucosamine mutase"/>
    <property type="match status" value="1"/>
</dbReference>
<dbReference type="CDD" id="cd03086">
    <property type="entry name" value="PGM3"/>
    <property type="match status" value="1"/>
</dbReference>
<evidence type="ECO:0000313" key="22">
    <source>
        <dbReference type="Proteomes" id="UP000694850"/>
    </source>
</evidence>
<dbReference type="GO" id="GO:0030097">
    <property type="term" value="P:hemopoiesis"/>
    <property type="evidence" value="ECO:0007669"/>
    <property type="project" value="TreeGrafter"/>
</dbReference>
<feature type="active site" description="Phosphoserine intermediate" evidence="14">
    <location>
        <position position="64"/>
    </location>
</feature>
<comment type="catalytic activity">
    <reaction evidence="1 13">
        <text>N-acetyl-alpha-D-glucosamine 1-phosphate = N-acetyl-D-glucosamine 6-phosphate</text>
        <dbReference type="Rhea" id="RHEA:23804"/>
        <dbReference type="ChEBI" id="CHEBI:57513"/>
        <dbReference type="ChEBI" id="CHEBI:57776"/>
        <dbReference type="EC" id="5.4.2.3"/>
    </reaction>
</comment>
<feature type="binding site" evidence="16">
    <location>
        <position position="276"/>
    </location>
    <ligand>
        <name>Mg(2+)</name>
        <dbReference type="ChEBI" id="CHEBI:18420"/>
    </ligand>
</feature>
<proteinExistence type="inferred from homology"/>